<dbReference type="AlphaFoldDB" id="A0A0M2H4U6"/>
<dbReference type="EMBL" id="JYIZ01000053">
    <property type="protein sequence ID" value="KJL38928.1"/>
    <property type="molecule type" value="Genomic_DNA"/>
</dbReference>
<protein>
    <submittedName>
        <fullName evidence="1">Uncharacterized protein</fullName>
    </submittedName>
</protein>
<sequence length="39" mass="3829">MMHMTTTGTAALAGGAVRAFAPGIVSFGAGQNARVHTAV</sequence>
<dbReference type="Proteomes" id="UP000033956">
    <property type="component" value="Unassembled WGS sequence"/>
</dbReference>
<proteinExistence type="predicted"/>
<keyword evidence="2" id="KW-1185">Reference proteome</keyword>
<accession>A0A0M2H4U6</accession>
<evidence type="ECO:0000313" key="2">
    <source>
        <dbReference type="Proteomes" id="UP000033956"/>
    </source>
</evidence>
<organism evidence="1 2">
    <name type="scientific">Microbacterium terrae</name>
    <dbReference type="NCBI Taxonomy" id="69369"/>
    <lineage>
        <taxon>Bacteria</taxon>
        <taxon>Bacillati</taxon>
        <taxon>Actinomycetota</taxon>
        <taxon>Actinomycetes</taxon>
        <taxon>Micrococcales</taxon>
        <taxon>Microbacteriaceae</taxon>
        <taxon>Microbacterium</taxon>
    </lineage>
</organism>
<comment type="caution">
    <text evidence="1">The sequence shown here is derived from an EMBL/GenBank/DDBJ whole genome shotgun (WGS) entry which is preliminary data.</text>
</comment>
<gene>
    <name evidence="1" type="ORF">RS81_02337</name>
</gene>
<evidence type="ECO:0000313" key="1">
    <source>
        <dbReference type="EMBL" id="KJL38928.1"/>
    </source>
</evidence>
<reference evidence="1 2" key="1">
    <citation type="submission" date="2015-02" db="EMBL/GenBank/DDBJ databases">
        <title>Draft genome sequences of ten Microbacterium spp. with emphasis on heavy metal contaminated environments.</title>
        <authorList>
            <person name="Corretto E."/>
        </authorList>
    </citation>
    <scope>NUCLEOTIDE SEQUENCE [LARGE SCALE GENOMIC DNA]</scope>
    <source>
        <strain evidence="1 2">DSM 12510</strain>
    </source>
</reference>
<dbReference type="STRING" id="92835.RS81_02337"/>
<dbReference type="PATRIC" id="fig|92835.4.peg.2371"/>
<name>A0A0M2H4U6_9MICO</name>